<organism evidence="1">
    <name type="scientific">marine sediment metagenome</name>
    <dbReference type="NCBI Taxonomy" id="412755"/>
    <lineage>
        <taxon>unclassified sequences</taxon>
        <taxon>metagenomes</taxon>
        <taxon>ecological metagenomes</taxon>
    </lineage>
</organism>
<dbReference type="Gene3D" id="3.20.20.70">
    <property type="entry name" value="Aldolase class I"/>
    <property type="match status" value="1"/>
</dbReference>
<accession>A0A0F8Y7N8</accession>
<gene>
    <name evidence="1" type="ORF">LCGC14_2853590</name>
</gene>
<protein>
    <recommendedName>
        <fullName evidence="2">GP-PDE domain-containing protein</fullName>
    </recommendedName>
</protein>
<dbReference type="AlphaFoldDB" id="A0A0F8Y7N8"/>
<evidence type="ECO:0000313" key="1">
    <source>
        <dbReference type="EMBL" id="KKK77442.1"/>
    </source>
</evidence>
<sequence length="214" mass="24254">MIILDFGSGETSKNDIPYIKRMIDELKAVDTGKHRVVIKWQLFAPETLPESVPAPLSLLAFDEAYKYAREVGYETTASVFDTWSLRKLLAYDVPFVKLACRPWVYPLLGVPWIVNGGPAPRAVVSVEDGVTGAMLKKQWDVDVLCCVPNYPATYSEYEDFGYDSLMSGISDHTEDWQLYRDYEPDIYECHYKLEDSTGPDAAYSRTPAMLKEVL</sequence>
<dbReference type="SUPFAM" id="SSF51569">
    <property type="entry name" value="Aldolase"/>
    <property type="match status" value="1"/>
</dbReference>
<dbReference type="EMBL" id="LAZR01054956">
    <property type="protein sequence ID" value="KKK77442.1"/>
    <property type="molecule type" value="Genomic_DNA"/>
</dbReference>
<dbReference type="InterPro" id="IPR013785">
    <property type="entry name" value="Aldolase_TIM"/>
</dbReference>
<reference evidence="1" key="1">
    <citation type="journal article" date="2015" name="Nature">
        <title>Complex archaea that bridge the gap between prokaryotes and eukaryotes.</title>
        <authorList>
            <person name="Spang A."/>
            <person name="Saw J.H."/>
            <person name="Jorgensen S.L."/>
            <person name="Zaremba-Niedzwiedzka K."/>
            <person name="Martijn J."/>
            <person name="Lind A.E."/>
            <person name="van Eijk R."/>
            <person name="Schleper C."/>
            <person name="Guy L."/>
            <person name="Ettema T.J."/>
        </authorList>
    </citation>
    <scope>NUCLEOTIDE SEQUENCE</scope>
</reference>
<comment type="caution">
    <text evidence="1">The sequence shown here is derived from an EMBL/GenBank/DDBJ whole genome shotgun (WGS) entry which is preliminary data.</text>
</comment>
<evidence type="ECO:0008006" key="2">
    <source>
        <dbReference type="Google" id="ProtNLM"/>
    </source>
</evidence>
<name>A0A0F8Y7N8_9ZZZZ</name>
<proteinExistence type="predicted"/>